<dbReference type="Proteomes" id="UP000827092">
    <property type="component" value="Unassembled WGS sequence"/>
</dbReference>
<gene>
    <name evidence="1" type="ORF">JTE90_020840</name>
</gene>
<sequence>MDLLRALILGNKAVGHHFGGRLWQISDELRTVSRSSVECLIMCRLRHLTTIENFEAHLATLNIPSDTRTRHPEKLEIKNKQQLISDRNVLYTSFKPSPLNGRAPSRTLTLFIIFTPPIFR</sequence>
<keyword evidence="2" id="KW-1185">Reference proteome</keyword>
<dbReference type="AlphaFoldDB" id="A0AAV6UQF9"/>
<organism evidence="1 2">
    <name type="scientific">Oedothorax gibbosus</name>
    <dbReference type="NCBI Taxonomy" id="931172"/>
    <lineage>
        <taxon>Eukaryota</taxon>
        <taxon>Metazoa</taxon>
        <taxon>Ecdysozoa</taxon>
        <taxon>Arthropoda</taxon>
        <taxon>Chelicerata</taxon>
        <taxon>Arachnida</taxon>
        <taxon>Araneae</taxon>
        <taxon>Araneomorphae</taxon>
        <taxon>Entelegynae</taxon>
        <taxon>Araneoidea</taxon>
        <taxon>Linyphiidae</taxon>
        <taxon>Erigoninae</taxon>
        <taxon>Oedothorax</taxon>
    </lineage>
</organism>
<protein>
    <submittedName>
        <fullName evidence="1">Uncharacterized protein</fullName>
    </submittedName>
</protein>
<reference evidence="1 2" key="1">
    <citation type="journal article" date="2022" name="Nat. Ecol. Evol.">
        <title>A masculinizing supergene underlies an exaggerated male reproductive morph in a spider.</title>
        <authorList>
            <person name="Hendrickx F."/>
            <person name="De Corte Z."/>
            <person name="Sonet G."/>
            <person name="Van Belleghem S.M."/>
            <person name="Kostlbacher S."/>
            <person name="Vangestel C."/>
        </authorList>
    </citation>
    <scope>NUCLEOTIDE SEQUENCE [LARGE SCALE GENOMIC DNA]</scope>
    <source>
        <strain evidence="1">W744_W776</strain>
    </source>
</reference>
<evidence type="ECO:0000313" key="1">
    <source>
        <dbReference type="EMBL" id="KAG8186537.1"/>
    </source>
</evidence>
<proteinExistence type="predicted"/>
<evidence type="ECO:0000313" key="2">
    <source>
        <dbReference type="Proteomes" id="UP000827092"/>
    </source>
</evidence>
<dbReference type="EMBL" id="JAFNEN010000297">
    <property type="protein sequence ID" value="KAG8186537.1"/>
    <property type="molecule type" value="Genomic_DNA"/>
</dbReference>
<name>A0AAV6UQF9_9ARAC</name>
<accession>A0AAV6UQF9</accession>
<comment type="caution">
    <text evidence="1">The sequence shown here is derived from an EMBL/GenBank/DDBJ whole genome shotgun (WGS) entry which is preliminary data.</text>
</comment>